<dbReference type="SUPFAM" id="SSF52540">
    <property type="entry name" value="P-loop containing nucleoside triphosphate hydrolases"/>
    <property type="match status" value="1"/>
</dbReference>
<keyword evidence="6 11" id="KW-0808">Transferase</keyword>
<dbReference type="AlphaFoldDB" id="A0A1B8NZD6"/>
<evidence type="ECO:0000256" key="9">
    <source>
        <dbReference type="ARBA" id="ARBA00022840"/>
    </source>
</evidence>
<dbReference type="SMART" id="SM00072">
    <property type="entry name" value="GuKc"/>
    <property type="match status" value="1"/>
</dbReference>
<dbReference type="NCBIfam" id="TIGR03263">
    <property type="entry name" value="guanyl_kin"/>
    <property type="match status" value="1"/>
</dbReference>
<dbReference type="PROSITE" id="PS50052">
    <property type="entry name" value="GUANYLATE_KINASE_2"/>
    <property type="match status" value="1"/>
</dbReference>
<dbReference type="GO" id="GO:0005829">
    <property type="term" value="C:cytosol"/>
    <property type="evidence" value="ECO:0007669"/>
    <property type="project" value="TreeGrafter"/>
</dbReference>
<evidence type="ECO:0000256" key="7">
    <source>
        <dbReference type="ARBA" id="ARBA00022741"/>
    </source>
</evidence>
<dbReference type="FunFam" id="3.30.63.10:FF:000002">
    <property type="entry name" value="Guanylate kinase 1"/>
    <property type="match status" value="1"/>
</dbReference>
<dbReference type="InterPro" id="IPR008144">
    <property type="entry name" value="Guanylate_kin-like_dom"/>
</dbReference>
<dbReference type="PROSITE" id="PS00856">
    <property type="entry name" value="GUANYLATE_KINASE_1"/>
    <property type="match status" value="1"/>
</dbReference>
<dbReference type="CDD" id="cd00071">
    <property type="entry name" value="GMPK"/>
    <property type="match status" value="1"/>
</dbReference>
<name>A0A1B8NZD6_HALEL</name>
<evidence type="ECO:0000256" key="2">
    <source>
        <dbReference type="ARBA" id="ARBA00005790"/>
    </source>
</evidence>
<dbReference type="FunFam" id="3.40.50.300:FF:000084">
    <property type="entry name" value="Guanylate kinase"/>
    <property type="match status" value="1"/>
</dbReference>
<dbReference type="Gene3D" id="3.30.63.10">
    <property type="entry name" value="Guanylate Kinase phosphate binding domain"/>
    <property type="match status" value="1"/>
</dbReference>
<feature type="binding site" evidence="11">
    <location>
        <begin position="11"/>
        <end position="18"/>
    </location>
    <ligand>
        <name>ATP</name>
        <dbReference type="ChEBI" id="CHEBI:30616"/>
    </ligand>
</feature>
<dbReference type="PANTHER" id="PTHR23117:SF13">
    <property type="entry name" value="GUANYLATE KINASE"/>
    <property type="match status" value="1"/>
</dbReference>
<dbReference type="InterPro" id="IPR027417">
    <property type="entry name" value="P-loop_NTPase"/>
</dbReference>
<comment type="caution">
    <text evidence="13">The sequence shown here is derived from an EMBL/GenBank/DDBJ whole genome shotgun (WGS) entry which is preliminary data.</text>
</comment>
<sequence length="258" mass="29011">MPQGTLFIVSAPSGAGKTSLVRELIESLDGLKVSVSHTTRPRREGEVDGVNYHFVDRETFESMIERGEFFEYAQVFDNLYGTSRAAVEHLLNAGQDVILEIDWQGARQVRTLFPDAVSVFILPPSREELERRLAGRGTDQHAVIAARMREAISEMSHHHEYDYLVINDDFTTALRELQSLVIAQRLSQARAGEHLAPLLETLLSEEPGSSNLSRLSTGIPGAPRRRWGFSRQLSGRHPWRESLSKIVWKTSKTASSWS</sequence>
<evidence type="ECO:0000256" key="3">
    <source>
        <dbReference type="ARBA" id="ARBA00012961"/>
    </source>
</evidence>
<dbReference type="InterPro" id="IPR017665">
    <property type="entry name" value="Guanylate_kinase"/>
</dbReference>
<dbReference type="PATRIC" id="fig|2746.7.peg.4567"/>
<proteinExistence type="inferred from homology"/>
<dbReference type="GO" id="GO:0005524">
    <property type="term" value="F:ATP binding"/>
    <property type="evidence" value="ECO:0007669"/>
    <property type="project" value="UniProtKB-UniRule"/>
</dbReference>
<comment type="function">
    <text evidence="11">Essential for recycling GMP and indirectly, cGMP.</text>
</comment>
<evidence type="ECO:0000256" key="1">
    <source>
        <dbReference type="ARBA" id="ARBA00004496"/>
    </source>
</evidence>
<dbReference type="GO" id="GO:0004385">
    <property type="term" value="F:GMP kinase activity"/>
    <property type="evidence" value="ECO:0007669"/>
    <property type="project" value="UniProtKB-UniRule"/>
</dbReference>
<dbReference type="Pfam" id="PF00625">
    <property type="entry name" value="Guanylate_kin"/>
    <property type="match status" value="1"/>
</dbReference>
<evidence type="ECO:0000256" key="11">
    <source>
        <dbReference type="HAMAP-Rule" id="MF_00328"/>
    </source>
</evidence>
<evidence type="ECO:0000313" key="14">
    <source>
        <dbReference type="Proteomes" id="UP000092504"/>
    </source>
</evidence>
<accession>A0A1B8NZD6</accession>
<dbReference type="HAMAP" id="MF_00328">
    <property type="entry name" value="Guanylate_kinase"/>
    <property type="match status" value="1"/>
</dbReference>
<comment type="similarity">
    <text evidence="2 11">Belongs to the guanylate kinase family.</text>
</comment>
<comment type="catalytic activity">
    <reaction evidence="11">
        <text>GMP + ATP = GDP + ADP</text>
        <dbReference type="Rhea" id="RHEA:20780"/>
        <dbReference type="ChEBI" id="CHEBI:30616"/>
        <dbReference type="ChEBI" id="CHEBI:58115"/>
        <dbReference type="ChEBI" id="CHEBI:58189"/>
        <dbReference type="ChEBI" id="CHEBI:456216"/>
        <dbReference type="EC" id="2.7.4.8"/>
    </reaction>
</comment>
<dbReference type="EMBL" id="MAJD01000002">
    <property type="protein sequence ID" value="OBX35359.1"/>
    <property type="molecule type" value="Genomic_DNA"/>
</dbReference>
<keyword evidence="7 11" id="KW-0547">Nucleotide-binding</keyword>
<evidence type="ECO:0000256" key="8">
    <source>
        <dbReference type="ARBA" id="ARBA00022777"/>
    </source>
</evidence>
<organism evidence="13 14">
    <name type="scientific">Halomonas elongata</name>
    <dbReference type="NCBI Taxonomy" id="2746"/>
    <lineage>
        <taxon>Bacteria</taxon>
        <taxon>Pseudomonadati</taxon>
        <taxon>Pseudomonadota</taxon>
        <taxon>Gammaproteobacteria</taxon>
        <taxon>Oceanospirillales</taxon>
        <taxon>Halomonadaceae</taxon>
        <taxon>Halomonas</taxon>
    </lineage>
</organism>
<evidence type="ECO:0000256" key="5">
    <source>
        <dbReference type="ARBA" id="ARBA00022490"/>
    </source>
</evidence>
<evidence type="ECO:0000313" key="13">
    <source>
        <dbReference type="EMBL" id="OBX35359.1"/>
    </source>
</evidence>
<keyword evidence="8 11" id="KW-0418">Kinase</keyword>
<comment type="subcellular location">
    <subcellularLocation>
        <location evidence="1 11">Cytoplasm</location>
    </subcellularLocation>
</comment>
<reference evidence="13 14" key="1">
    <citation type="submission" date="2016-06" db="EMBL/GenBank/DDBJ databases">
        <title>Genome sequence of halotolerant plant growth promoting strain of Halomonas elongata HEK1 isolated from salterns of Rann of Kutch, Gujarat, India.</title>
        <authorList>
            <person name="Gaba S."/>
            <person name="Singh R.N."/>
            <person name="Abrol S."/>
            <person name="Kaushik R."/>
            <person name="Saxena A.K."/>
        </authorList>
    </citation>
    <scope>NUCLEOTIDE SEQUENCE [LARGE SCALE GENOMIC DNA]</scope>
    <source>
        <strain evidence="13 14">HEK1</strain>
    </source>
</reference>
<protein>
    <recommendedName>
        <fullName evidence="4 11">Guanylate kinase</fullName>
        <ecNumber evidence="3 11">2.7.4.8</ecNumber>
    </recommendedName>
    <alternativeName>
        <fullName evidence="10 11">GMP kinase</fullName>
    </alternativeName>
</protein>
<feature type="domain" description="Guanylate kinase-like" evidence="12">
    <location>
        <begin position="4"/>
        <end position="182"/>
    </location>
</feature>
<evidence type="ECO:0000256" key="10">
    <source>
        <dbReference type="ARBA" id="ARBA00030128"/>
    </source>
</evidence>
<evidence type="ECO:0000256" key="6">
    <source>
        <dbReference type="ARBA" id="ARBA00022679"/>
    </source>
</evidence>
<evidence type="ECO:0000256" key="4">
    <source>
        <dbReference type="ARBA" id="ARBA00016296"/>
    </source>
</evidence>
<keyword evidence="5 11" id="KW-0963">Cytoplasm</keyword>
<dbReference type="InterPro" id="IPR020590">
    <property type="entry name" value="Guanylate_kinase_CS"/>
</dbReference>
<dbReference type="Gene3D" id="3.40.50.300">
    <property type="entry name" value="P-loop containing nucleotide triphosphate hydrolases"/>
    <property type="match status" value="1"/>
</dbReference>
<evidence type="ECO:0000259" key="12">
    <source>
        <dbReference type="PROSITE" id="PS50052"/>
    </source>
</evidence>
<keyword evidence="9 11" id="KW-0067">ATP-binding</keyword>
<dbReference type="EC" id="2.7.4.8" evidence="3 11"/>
<dbReference type="InterPro" id="IPR008145">
    <property type="entry name" value="GK/Ca_channel_bsu"/>
</dbReference>
<dbReference type="PANTHER" id="PTHR23117">
    <property type="entry name" value="GUANYLATE KINASE-RELATED"/>
    <property type="match status" value="1"/>
</dbReference>
<gene>
    <name evidence="11 13" type="primary">gmk</name>
    <name evidence="13" type="ORF">A8U91_04431</name>
</gene>
<dbReference type="Proteomes" id="UP000092504">
    <property type="component" value="Unassembled WGS sequence"/>
</dbReference>